<evidence type="ECO:0000313" key="3">
    <source>
        <dbReference type="Proteomes" id="UP000294702"/>
    </source>
</evidence>
<protein>
    <submittedName>
        <fullName evidence="2">Helix-turn-helix protein</fullName>
    </submittedName>
</protein>
<dbReference type="GO" id="GO:0003677">
    <property type="term" value="F:DNA binding"/>
    <property type="evidence" value="ECO:0007669"/>
    <property type="project" value="InterPro"/>
</dbReference>
<proteinExistence type="predicted"/>
<dbReference type="AlphaFoldDB" id="A0A4R1GC04"/>
<sequence length="97" mass="11218">MTIKDFSKVTNIPYRSLQSYMRMERELSIDAAIKIANKLSVNLNWLLLGINERYLSNLNELSLSPDEIELLDLYRSTNDLGKRILQATSKTILDELK</sequence>
<dbReference type="PROSITE" id="PS50943">
    <property type="entry name" value="HTH_CROC1"/>
    <property type="match status" value="1"/>
</dbReference>
<organism evidence="2 3">
    <name type="scientific">Volucribacter psittacicida</name>
    <dbReference type="NCBI Taxonomy" id="203482"/>
    <lineage>
        <taxon>Bacteria</taxon>
        <taxon>Pseudomonadati</taxon>
        <taxon>Pseudomonadota</taxon>
        <taxon>Gammaproteobacteria</taxon>
        <taxon>Pasteurellales</taxon>
        <taxon>Pasteurellaceae</taxon>
        <taxon>Volucribacter</taxon>
    </lineage>
</organism>
<dbReference type="Gene3D" id="1.10.260.40">
    <property type="entry name" value="lambda repressor-like DNA-binding domains"/>
    <property type="match status" value="1"/>
</dbReference>
<feature type="domain" description="HTH cro/C1-type" evidence="1">
    <location>
        <begin position="1"/>
        <end position="46"/>
    </location>
</feature>
<dbReference type="Pfam" id="PF01381">
    <property type="entry name" value="HTH_3"/>
    <property type="match status" value="1"/>
</dbReference>
<gene>
    <name evidence="2" type="ORF">EV694_0456</name>
</gene>
<dbReference type="EMBL" id="SMFT01000001">
    <property type="protein sequence ID" value="TCK01822.1"/>
    <property type="molecule type" value="Genomic_DNA"/>
</dbReference>
<keyword evidence="3" id="KW-1185">Reference proteome</keyword>
<comment type="caution">
    <text evidence="2">The sequence shown here is derived from an EMBL/GenBank/DDBJ whole genome shotgun (WGS) entry which is preliminary data.</text>
</comment>
<dbReference type="InterPro" id="IPR010982">
    <property type="entry name" value="Lambda_DNA-bd_dom_sf"/>
</dbReference>
<name>A0A4R1GC04_9PAST</name>
<dbReference type="Proteomes" id="UP000294702">
    <property type="component" value="Unassembled WGS sequence"/>
</dbReference>
<accession>A0A4R1GC04</accession>
<evidence type="ECO:0000259" key="1">
    <source>
        <dbReference type="PROSITE" id="PS50943"/>
    </source>
</evidence>
<dbReference type="SUPFAM" id="SSF47413">
    <property type="entry name" value="lambda repressor-like DNA-binding domains"/>
    <property type="match status" value="1"/>
</dbReference>
<evidence type="ECO:0000313" key="2">
    <source>
        <dbReference type="EMBL" id="TCK01822.1"/>
    </source>
</evidence>
<reference evidence="2 3" key="1">
    <citation type="submission" date="2019-03" db="EMBL/GenBank/DDBJ databases">
        <title>Genomic Encyclopedia of Type Strains, Phase IV (KMG-IV): sequencing the most valuable type-strain genomes for metagenomic binning, comparative biology and taxonomic classification.</title>
        <authorList>
            <person name="Goeker M."/>
        </authorList>
    </citation>
    <scope>NUCLEOTIDE SEQUENCE [LARGE SCALE GENOMIC DNA]</scope>
    <source>
        <strain evidence="2 3">DSM 15534</strain>
    </source>
</reference>
<dbReference type="InterPro" id="IPR001387">
    <property type="entry name" value="Cro/C1-type_HTH"/>
</dbReference>